<feature type="transmembrane region" description="Helical" evidence="3">
    <location>
        <begin position="7"/>
        <end position="28"/>
    </location>
</feature>
<protein>
    <submittedName>
        <fullName evidence="4">Polyamine aminopropyltransferase</fullName>
        <ecNumber evidence="4">2.5.1.16</ecNumber>
    </submittedName>
</protein>
<evidence type="ECO:0000256" key="3">
    <source>
        <dbReference type="SAM" id="Phobius"/>
    </source>
</evidence>
<dbReference type="EC" id="2.5.1.16" evidence="4"/>
<keyword evidence="1" id="KW-0620">Polyamine biosynthesis</keyword>
<evidence type="ECO:0000256" key="2">
    <source>
        <dbReference type="SAM" id="MobiDB-lite"/>
    </source>
</evidence>
<proteinExistence type="predicted"/>
<feature type="transmembrane region" description="Helical" evidence="3">
    <location>
        <begin position="377"/>
        <end position="396"/>
    </location>
</feature>
<feature type="transmembrane region" description="Helical" evidence="3">
    <location>
        <begin position="40"/>
        <end position="61"/>
    </location>
</feature>
<dbReference type="EMBL" id="LR743507">
    <property type="protein sequence ID" value="CAA2101055.1"/>
    <property type="molecule type" value="Genomic_DNA"/>
</dbReference>
<feature type="transmembrane region" description="Helical" evidence="3">
    <location>
        <begin position="292"/>
        <end position="309"/>
    </location>
</feature>
<evidence type="ECO:0000256" key="1">
    <source>
        <dbReference type="ARBA" id="ARBA00023115"/>
    </source>
</evidence>
<dbReference type="Gene3D" id="3.40.50.150">
    <property type="entry name" value="Vaccinia Virus protein VP39"/>
    <property type="match status" value="1"/>
</dbReference>
<sequence length="689" mass="75245">MRHPGIQFLFAGTIFSSAFLLFLVQPLIAKQILPWFGGSAAVWSICMVFFQVVLLGGYAYADWVTRRLRLRAQAMLHVALLLASLAFLPIVVGAQWKPAGTEDPAWRILGLLFGTIGLPYFLLSTTGPLVQSWVARTPWGAQVYRYFSLSNLASLLSLLSYPVLIEPRSSLLQQAHGWSWGYAAFVLLCAGTTLYMARQWSADETPPPSPTTPTTPTTSAPGQSAMAGTPPRVADQLLWLALPALASWLLLAVTNHITQNVAAVPFLWVLPLSLYLLTFVLCFESDRWYRRGVFLPLAAAMLLLCAFGLQNRIGAEVHVALPLYVSGLFVLCMFLHGETARLRPGPRYLTRFYLMLSLGGALGGVAVGLVAPHVLAAYYELGLGLMLTALAAVAVLRQRAWLRGCCVALAACCTLFLLLQVGSDRAGARSLQRNFYGSLLAYDTARDPPSDSVRQLAHGSVKHGAQFLDPARRRVPTTYYGETSGIGRAIAAAPDGPRRVGLIGLGTGTLAAYGRRGDVYRVYEINPQVFALADEEFTFLRDSAARIERVLGDARLALEREPVQGFDVLAVDAFSGDSVPVHLLTAEAMDTYLRHMRPDGVIAFHVTNRFLALAPVIAKVAETRGLHAVLVHDEAEQAEWLRRTDWVLVARNPQVLSREPVGAVATPIATEADQRPWTDDFNNLLGALK</sequence>
<keyword evidence="3" id="KW-1133">Transmembrane helix</keyword>
<keyword evidence="3" id="KW-0472">Membrane</keyword>
<feature type="transmembrane region" description="Helical" evidence="3">
    <location>
        <begin position="352"/>
        <end position="371"/>
    </location>
</feature>
<feature type="transmembrane region" description="Helical" evidence="3">
    <location>
        <begin position="237"/>
        <end position="257"/>
    </location>
</feature>
<name>A0A679IQX7_VARPD</name>
<keyword evidence="3" id="KW-0812">Transmembrane</keyword>
<dbReference type="NCBIfam" id="NF037959">
    <property type="entry name" value="MFS_SpdSyn"/>
    <property type="match status" value="1"/>
</dbReference>
<feature type="transmembrane region" description="Helical" evidence="3">
    <location>
        <begin position="401"/>
        <end position="422"/>
    </location>
</feature>
<feature type="transmembrane region" description="Helical" evidence="3">
    <location>
        <begin position="321"/>
        <end position="340"/>
    </location>
</feature>
<dbReference type="GO" id="GO:0006596">
    <property type="term" value="P:polyamine biosynthetic process"/>
    <property type="evidence" value="ECO:0007669"/>
    <property type="project" value="UniProtKB-KW"/>
</dbReference>
<dbReference type="InterPro" id="IPR029063">
    <property type="entry name" value="SAM-dependent_MTases_sf"/>
</dbReference>
<gene>
    <name evidence="4" type="primary">speE_2</name>
    <name evidence="4" type="ORF">VVAX_01053</name>
</gene>
<feature type="transmembrane region" description="Helical" evidence="3">
    <location>
        <begin position="177"/>
        <end position="197"/>
    </location>
</feature>
<dbReference type="GO" id="GO:0004766">
    <property type="term" value="F:spermidine synthase activity"/>
    <property type="evidence" value="ECO:0007669"/>
    <property type="project" value="UniProtKB-EC"/>
</dbReference>
<dbReference type="PANTHER" id="PTHR43317">
    <property type="entry name" value="THERMOSPERMINE SYNTHASE ACAULIS5"/>
    <property type="match status" value="1"/>
</dbReference>
<feature type="transmembrane region" description="Helical" evidence="3">
    <location>
        <begin position="73"/>
        <end position="92"/>
    </location>
</feature>
<feature type="transmembrane region" description="Helical" evidence="3">
    <location>
        <begin position="104"/>
        <end position="123"/>
    </location>
</feature>
<organism evidence="4">
    <name type="scientific">Variovorax paradoxus</name>
    <dbReference type="NCBI Taxonomy" id="34073"/>
    <lineage>
        <taxon>Bacteria</taxon>
        <taxon>Pseudomonadati</taxon>
        <taxon>Pseudomonadota</taxon>
        <taxon>Betaproteobacteria</taxon>
        <taxon>Burkholderiales</taxon>
        <taxon>Comamonadaceae</taxon>
        <taxon>Variovorax</taxon>
    </lineage>
</organism>
<reference evidence="4" key="1">
    <citation type="submission" date="2019-12" db="EMBL/GenBank/DDBJ databases">
        <authorList>
            <person name="Cremers G."/>
        </authorList>
    </citation>
    <scope>NUCLEOTIDE SEQUENCE</scope>
    <source>
        <strain evidence="4">Vvax</strain>
    </source>
</reference>
<feature type="transmembrane region" description="Helical" evidence="3">
    <location>
        <begin position="143"/>
        <end position="165"/>
    </location>
</feature>
<accession>A0A679IQX7</accession>
<evidence type="ECO:0000313" key="4">
    <source>
        <dbReference type="EMBL" id="CAA2101055.1"/>
    </source>
</evidence>
<dbReference type="RefSeq" id="WP_339088769.1">
    <property type="nucleotide sequence ID" value="NZ_LR743507.1"/>
</dbReference>
<dbReference type="AlphaFoldDB" id="A0A679IQX7"/>
<keyword evidence="4" id="KW-0808">Transferase</keyword>
<dbReference type="PANTHER" id="PTHR43317:SF1">
    <property type="entry name" value="THERMOSPERMINE SYNTHASE ACAULIS5"/>
    <property type="match status" value="1"/>
</dbReference>
<dbReference type="SUPFAM" id="SSF53335">
    <property type="entry name" value="S-adenosyl-L-methionine-dependent methyltransferases"/>
    <property type="match status" value="1"/>
</dbReference>
<feature type="transmembrane region" description="Helical" evidence="3">
    <location>
        <begin position="263"/>
        <end position="283"/>
    </location>
</feature>
<feature type="region of interest" description="Disordered" evidence="2">
    <location>
        <begin position="203"/>
        <end position="229"/>
    </location>
</feature>